<name>A0A0F9PCF9_9ZZZZ</name>
<proteinExistence type="predicted"/>
<reference evidence="1" key="1">
    <citation type="journal article" date="2015" name="Nature">
        <title>Complex archaea that bridge the gap between prokaryotes and eukaryotes.</title>
        <authorList>
            <person name="Spang A."/>
            <person name="Saw J.H."/>
            <person name="Jorgensen S.L."/>
            <person name="Zaremba-Niedzwiedzka K."/>
            <person name="Martijn J."/>
            <person name="Lind A.E."/>
            <person name="van Eijk R."/>
            <person name="Schleper C."/>
            <person name="Guy L."/>
            <person name="Ettema T.J."/>
        </authorList>
    </citation>
    <scope>NUCLEOTIDE SEQUENCE</scope>
</reference>
<dbReference type="AlphaFoldDB" id="A0A0F9PCF9"/>
<dbReference type="EMBL" id="LAZR01005589">
    <property type="protein sequence ID" value="KKM98695.1"/>
    <property type="molecule type" value="Genomic_DNA"/>
</dbReference>
<protein>
    <submittedName>
        <fullName evidence="1">Uncharacterized protein</fullName>
    </submittedName>
</protein>
<gene>
    <name evidence="1" type="ORF">LCGC14_1155410</name>
</gene>
<organism evidence="1">
    <name type="scientific">marine sediment metagenome</name>
    <dbReference type="NCBI Taxonomy" id="412755"/>
    <lineage>
        <taxon>unclassified sequences</taxon>
        <taxon>metagenomes</taxon>
        <taxon>ecological metagenomes</taxon>
    </lineage>
</organism>
<sequence>MKVHFEETDHLVLFPETAQEERDLKALGECAQLRLTGSFYAHRLKGTHMVPAKEKAI</sequence>
<comment type="caution">
    <text evidence="1">The sequence shown here is derived from an EMBL/GenBank/DDBJ whole genome shotgun (WGS) entry which is preliminary data.</text>
</comment>
<evidence type="ECO:0000313" key="1">
    <source>
        <dbReference type="EMBL" id="KKM98695.1"/>
    </source>
</evidence>
<accession>A0A0F9PCF9</accession>